<feature type="transmembrane region" description="Helical" evidence="1">
    <location>
        <begin position="124"/>
        <end position="143"/>
    </location>
</feature>
<evidence type="ECO:0008006" key="4">
    <source>
        <dbReference type="Google" id="ProtNLM"/>
    </source>
</evidence>
<accession>A0AAE2CUN8</accession>
<keyword evidence="3" id="KW-1185">Reference proteome</keyword>
<keyword evidence="1" id="KW-1133">Transmembrane helix</keyword>
<evidence type="ECO:0000313" key="3">
    <source>
        <dbReference type="Proteomes" id="UP001293254"/>
    </source>
</evidence>
<comment type="caution">
    <text evidence="2">The sequence shown here is derived from an EMBL/GenBank/DDBJ whole genome shotgun (WGS) entry which is preliminary data.</text>
</comment>
<dbReference type="AlphaFoldDB" id="A0AAE2CUN8"/>
<reference evidence="2" key="1">
    <citation type="submission" date="2020-06" db="EMBL/GenBank/DDBJ databases">
        <authorList>
            <person name="Li T."/>
            <person name="Hu X."/>
            <person name="Zhang T."/>
            <person name="Song X."/>
            <person name="Zhang H."/>
            <person name="Dai N."/>
            <person name="Sheng W."/>
            <person name="Hou X."/>
            <person name="Wei L."/>
        </authorList>
    </citation>
    <scope>NUCLEOTIDE SEQUENCE</scope>
    <source>
        <strain evidence="2">3651</strain>
        <tissue evidence="2">Leaf</tissue>
    </source>
</reference>
<sequence>MAAKRNFNSNEYKQRLDLRFSNTPFCLCNVKAEIRTVESQRKPSKDFKVVIFFRWIEPERATWVPSGIPVNFHGHGDDEFYHGFEEHCDSRHVDEEFDVDDVVSRVTKNGGSVDVKEERIGKSVNFWIGVSSVLFLLVLVLLMK</sequence>
<dbReference type="EMBL" id="JACGWO010000002">
    <property type="protein sequence ID" value="KAK4435182.1"/>
    <property type="molecule type" value="Genomic_DNA"/>
</dbReference>
<name>A0AAE2CUN8_9LAMI</name>
<reference evidence="2" key="2">
    <citation type="journal article" date="2024" name="Plant">
        <title>Genomic evolution and insights into agronomic trait innovations of Sesamum species.</title>
        <authorList>
            <person name="Miao H."/>
            <person name="Wang L."/>
            <person name="Qu L."/>
            <person name="Liu H."/>
            <person name="Sun Y."/>
            <person name="Le M."/>
            <person name="Wang Q."/>
            <person name="Wei S."/>
            <person name="Zheng Y."/>
            <person name="Lin W."/>
            <person name="Duan Y."/>
            <person name="Cao H."/>
            <person name="Xiong S."/>
            <person name="Wang X."/>
            <person name="Wei L."/>
            <person name="Li C."/>
            <person name="Ma Q."/>
            <person name="Ju M."/>
            <person name="Zhao R."/>
            <person name="Li G."/>
            <person name="Mu C."/>
            <person name="Tian Q."/>
            <person name="Mei H."/>
            <person name="Zhang T."/>
            <person name="Gao T."/>
            <person name="Zhang H."/>
        </authorList>
    </citation>
    <scope>NUCLEOTIDE SEQUENCE</scope>
    <source>
        <strain evidence="2">3651</strain>
    </source>
</reference>
<evidence type="ECO:0000313" key="2">
    <source>
        <dbReference type="EMBL" id="KAK4435182.1"/>
    </source>
</evidence>
<protein>
    <recommendedName>
        <fullName evidence="4">Transmembrane protein</fullName>
    </recommendedName>
</protein>
<organism evidence="2 3">
    <name type="scientific">Sesamum alatum</name>
    <dbReference type="NCBI Taxonomy" id="300844"/>
    <lineage>
        <taxon>Eukaryota</taxon>
        <taxon>Viridiplantae</taxon>
        <taxon>Streptophyta</taxon>
        <taxon>Embryophyta</taxon>
        <taxon>Tracheophyta</taxon>
        <taxon>Spermatophyta</taxon>
        <taxon>Magnoliopsida</taxon>
        <taxon>eudicotyledons</taxon>
        <taxon>Gunneridae</taxon>
        <taxon>Pentapetalae</taxon>
        <taxon>asterids</taxon>
        <taxon>lamiids</taxon>
        <taxon>Lamiales</taxon>
        <taxon>Pedaliaceae</taxon>
        <taxon>Sesamum</taxon>
    </lineage>
</organism>
<keyword evidence="1" id="KW-0812">Transmembrane</keyword>
<keyword evidence="1" id="KW-0472">Membrane</keyword>
<proteinExistence type="predicted"/>
<evidence type="ECO:0000256" key="1">
    <source>
        <dbReference type="SAM" id="Phobius"/>
    </source>
</evidence>
<dbReference type="Proteomes" id="UP001293254">
    <property type="component" value="Unassembled WGS sequence"/>
</dbReference>
<gene>
    <name evidence="2" type="ORF">Salat_0681500</name>
</gene>